<evidence type="ECO:0000256" key="1">
    <source>
        <dbReference type="ARBA" id="ARBA00023015"/>
    </source>
</evidence>
<proteinExistence type="predicted"/>
<dbReference type="PROSITE" id="PS50110">
    <property type="entry name" value="RESPONSE_REGULATORY"/>
    <property type="match status" value="1"/>
</dbReference>
<evidence type="ECO:0000313" key="7">
    <source>
        <dbReference type="EMBL" id="MBO7746311.1"/>
    </source>
</evidence>
<dbReference type="EMBL" id="JAGGDJ010000016">
    <property type="protein sequence ID" value="MBO7746311.1"/>
    <property type="molecule type" value="Genomic_DNA"/>
</dbReference>
<evidence type="ECO:0000313" key="8">
    <source>
        <dbReference type="Proteomes" id="UP000670947"/>
    </source>
</evidence>
<dbReference type="RefSeq" id="WP_208849093.1">
    <property type="nucleotide sequence ID" value="NZ_JAGGDJ010000016.1"/>
</dbReference>
<keyword evidence="4" id="KW-0597">Phosphoprotein</keyword>
<dbReference type="PROSITE" id="PS01124">
    <property type="entry name" value="HTH_ARAC_FAMILY_2"/>
    <property type="match status" value="1"/>
</dbReference>
<gene>
    <name evidence="7" type="ORF">I8J29_19045</name>
</gene>
<keyword evidence="3" id="KW-0804">Transcription</keyword>
<feature type="domain" description="Response regulatory" evidence="6">
    <location>
        <begin position="12"/>
        <end position="129"/>
    </location>
</feature>
<dbReference type="InterPro" id="IPR001789">
    <property type="entry name" value="Sig_transdc_resp-reg_receiver"/>
</dbReference>
<dbReference type="InterPro" id="IPR009057">
    <property type="entry name" value="Homeodomain-like_sf"/>
</dbReference>
<evidence type="ECO:0000259" key="6">
    <source>
        <dbReference type="PROSITE" id="PS50110"/>
    </source>
</evidence>
<dbReference type="SUPFAM" id="SSF52172">
    <property type="entry name" value="CheY-like"/>
    <property type="match status" value="1"/>
</dbReference>
<evidence type="ECO:0000256" key="3">
    <source>
        <dbReference type="ARBA" id="ARBA00023163"/>
    </source>
</evidence>
<feature type="modified residue" description="4-aspartylphosphate" evidence="4">
    <location>
        <position position="64"/>
    </location>
</feature>
<dbReference type="Proteomes" id="UP000670947">
    <property type="component" value="Unassembled WGS sequence"/>
</dbReference>
<keyword evidence="8" id="KW-1185">Reference proteome</keyword>
<evidence type="ECO:0000259" key="5">
    <source>
        <dbReference type="PROSITE" id="PS01124"/>
    </source>
</evidence>
<comment type="caution">
    <text evidence="7">The sequence shown here is derived from an EMBL/GenBank/DDBJ whole genome shotgun (WGS) entry which is preliminary data.</text>
</comment>
<feature type="domain" description="HTH araC/xylS-type" evidence="5">
    <location>
        <begin position="161"/>
        <end position="259"/>
    </location>
</feature>
<organism evidence="7 8">
    <name type="scientific">Paenibacillus artemisiicola</name>
    <dbReference type="NCBI Taxonomy" id="1172618"/>
    <lineage>
        <taxon>Bacteria</taxon>
        <taxon>Bacillati</taxon>
        <taxon>Bacillota</taxon>
        <taxon>Bacilli</taxon>
        <taxon>Bacillales</taxon>
        <taxon>Paenibacillaceae</taxon>
        <taxon>Paenibacillus</taxon>
    </lineage>
</organism>
<dbReference type="PROSITE" id="PS00041">
    <property type="entry name" value="HTH_ARAC_FAMILY_1"/>
    <property type="match status" value="1"/>
</dbReference>
<sequence>MTTTGTGAGRWRTLIVEDEQPARASVRKLMQKANVPFDIVAEAGNGREGLALIRELRPDLVISDIVMPDMDGVRMLQAAREEGFDCRFVMLTAMSEFEYARQAVEHGASGYLLKLSLDPKGIKAALDKVAAELERMAKLRKADKWFPDADKAGPTDHPELNRIIGYIEEHYAEEITLKGLAEYIRMDASYVSDLFKKKTGTTLTHYTQNRRVRAAKMLLAETDRTVSEIGRQVGFENDNYFIKIFKRWSGATPSEYRKGLAEESP</sequence>
<keyword evidence="1" id="KW-0805">Transcription regulation</keyword>
<dbReference type="InterPro" id="IPR018060">
    <property type="entry name" value="HTH_AraC"/>
</dbReference>
<dbReference type="InterPro" id="IPR020449">
    <property type="entry name" value="Tscrpt_reg_AraC-type_HTH"/>
</dbReference>
<dbReference type="SMART" id="SM00342">
    <property type="entry name" value="HTH_ARAC"/>
    <property type="match status" value="1"/>
</dbReference>
<keyword evidence="2" id="KW-0238">DNA-binding</keyword>
<dbReference type="InterPro" id="IPR011006">
    <property type="entry name" value="CheY-like_superfamily"/>
</dbReference>
<dbReference type="PANTHER" id="PTHR43280">
    <property type="entry name" value="ARAC-FAMILY TRANSCRIPTIONAL REGULATOR"/>
    <property type="match status" value="1"/>
</dbReference>
<dbReference type="Gene3D" id="3.40.50.2300">
    <property type="match status" value="1"/>
</dbReference>
<evidence type="ECO:0000256" key="2">
    <source>
        <dbReference type="ARBA" id="ARBA00023125"/>
    </source>
</evidence>
<dbReference type="SMART" id="SM00448">
    <property type="entry name" value="REC"/>
    <property type="match status" value="1"/>
</dbReference>
<evidence type="ECO:0000256" key="4">
    <source>
        <dbReference type="PROSITE-ProRule" id="PRU00169"/>
    </source>
</evidence>
<dbReference type="Pfam" id="PF00072">
    <property type="entry name" value="Response_reg"/>
    <property type="match status" value="1"/>
</dbReference>
<dbReference type="PANTHER" id="PTHR43280:SF28">
    <property type="entry name" value="HTH-TYPE TRANSCRIPTIONAL ACTIVATOR RHAS"/>
    <property type="match status" value="1"/>
</dbReference>
<reference evidence="7 8" key="1">
    <citation type="submission" date="2021-03" db="EMBL/GenBank/DDBJ databases">
        <title>Paenibacillus artemisicola MWE-103 whole genome sequence.</title>
        <authorList>
            <person name="Ham Y.J."/>
        </authorList>
    </citation>
    <scope>NUCLEOTIDE SEQUENCE [LARGE SCALE GENOMIC DNA]</scope>
    <source>
        <strain evidence="7 8">MWE-103</strain>
    </source>
</reference>
<dbReference type="CDD" id="cd17536">
    <property type="entry name" value="REC_YesN-like"/>
    <property type="match status" value="1"/>
</dbReference>
<accession>A0ABS3WD89</accession>
<dbReference type="SUPFAM" id="SSF46689">
    <property type="entry name" value="Homeodomain-like"/>
    <property type="match status" value="2"/>
</dbReference>
<dbReference type="PRINTS" id="PR00032">
    <property type="entry name" value="HTHARAC"/>
</dbReference>
<dbReference type="Gene3D" id="1.10.10.60">
    <property type="entry name" value="Homeodomain-like"/>
    <property type="match status" value="2"/>
</dbReference>
<protein>
    <submittedName>
        <fullName evidence="7">Response regulator</fullName>
    </submittedName>
</protein>
<dbReference type="InterPro" id="IPR018062">
    <property type="entry name" value="HTH_AraC-typ_CS"/>
</dbReference>
<dbReference type="Pfam" id="PF12833">
    <property type="entry name" value="HTH_18"/>
    <property type="match status" value="1"/>
</dbReference>
<name>A0ABS3WD89_9BACL</name>